<dbReference type="InterPro" id="IPR011009">
    <property type="entry name" value="Kinase-like_dom_sf"/>
</dbReference>
<dbReference type="InterPro" id="IPR045133">
    <property type="entry name" value="IRE1/2-like"/>
</dbReference>
<evidence type="ECO:0000256" key="12">
    <source>
        <dbReference type="ARBA" id="ARBA00022840"/>
    </source>
</evidence>
<dbReference type="GO" id="GO:0005524">
    <property type="term" value="F:ATP binding"/>
    <property type="evidence" value="ECO:0007669"/>
    <property type="project" value="UniProtKB-KW"/>
</dbReference>
<evidence type="ECO:0000256" key="19">
    <source>
        <dbReference type="ARBA" id="ARBA00048659"/>
    </source>
</evidence>
<keyword evidence="26" id="KW-1185">Reference proteome</keyword>
<dbReference type="SMART" id="SM00580">
    <property type="entry name" value="PUG"/>
    <property type="match status" value="1"/>
</dbReference>
<dbReference type="PANTHER" id="PTHR13954:SF6">
    <property type="entry name" value="NON-SPECIFIC SERINE_THREONINE PROTEIN KINASE"/>
    <property type="match status" value="1"/>
</dbReference>
<dbReference type="PROSITE" id="PS51392">
    <property type="entry name" value="KEN"/>
    <property type="match status" value="1"/>
</dbReference>
<dbReference type="PANTHER" id="PTHR13954">
    <property type="entry name" value="IRE1-RELATED"/>
    <property type="match status" value="1"/>
</dbReference>
<organism evidence="25 26">
    <name type="scientific">Candida maltosa (strain Xu316)</name>
    <name type="common">Yeast</name>
    <dbReference type="NCBI Taxonomy" id="1245528"/>
    <lineage>
        <taxon>Eukaryota</taxon>
        <taxon>Fungi</taxon>
        <taxon>Dikarya</taxon>
        <taxon>Ascomycota</taxon>
        <taxon>Saccharomycotina</taxon>
        <taxon>Pichiomycetes</taxon>
        <taxon>Debaryomycetaceae</taxon>
        <taxon>Candida/Lodderomyces clade</taxon>
        <taxon>Candida</taxon>
    </lineage>
</organism>
<dbReference type="GO" id="GO:0004521">
    <property type="term" value="F:RNA endonuclease activity"/>
    <property type="evidence" value="ECO:0007669"/>
    <property type="project" value="InterPro"/>
</dbReference>
<evidence type="ECO:0000256" key="18">
    <source>
        <dbReference type="ARBA" id="ARBA00023268"/>
    </source>
</evidence>
<evidence type="ECO:0000259" key="24">
    <source>
        <dbReference type="PROSITE" id="PS51392"/>
    </source>
</evidence>
<feature type="signal peptide" evidence="22">
    <location>
        <begin position="1"/>
        <end position="20"/>
    </location>
</feature>
<protein>
    <recommendedName>
        <fullName evidence="3">non-specific serine/threonine protein kinase</fullName>
        <ecNumber evidence="3">2.7.11.1</ecNumber>
    </recommendedName>
</protein>
<evidence type="ECO:0000256" key="6">
    <source>
        <dbReference type="ARBA" id="ARBA00022692"/>
    </source>
</evidence>
<dbReference type="GO" id="GO:0051082">
    <property type="term" value="F:unfolded protein binding"/>
    <property type="evidence" value="ECO:0007669"/>
    <property type="project" value="TreeGrafter"/>
</dbReference>
<evidence type="ECO:0000256" key="7">
    <source>
        <dbReference type="ARBA" id="ARBA00022723"/>
    </source>
</evidence>
<dbReference type="SMART" id="SM00564">
    <property type="entry name" value="PQQ"/>
    <property type="match status" value="3"/>
</dbReference>
<keyword evidence="9" id="KW-0547">Nucleotide-binding</keyword>
<keyword evidence="13" id="KW-0460">Magnesium</keyword>
<dbReference type="PROSITE" id="PS50011">
    <property type="entry name" value="PROTEIN_KINASE_DOM"/>
    <property type="match status" value="1"/>
</dbReference>
<dbReference type="SUPFAM" id="SSF56112">
    <property type="entry name" value="Protein kinase-like (PK-like)"/>
    <property type="match status" value="1"/>
</dbReference>
<comment type="catalytic activity">
    <reaction evidence="19">
        <text>L-threonyl-[protein] + ATP = O-phospho-L-threonyl-[protein] + ADP + H(+)</text>
        <dbReference type="Rhea" id="RHEA:46608"/>
        <dbReference type="Rhea" id="RHEA-COMP:11060"/>
        <dbReference type="Rhea" id="RHEA-COMP:11605"/>
        <dbReference type="ChEBI" id="CHEBI:15378"/>
        <dbReference type="ChEBI" id="CHEBI:30013"/>
        <dbReference type="ChEBI" id="CHEBI:30616"/>
        <dbReference type="ChEBI" id="CHEBI:61977"/>
        <dbReference type="ChEBI" id="CHEBI:456216"/>
        <dbReference type="EC" id="2.7.11.1"/>
    </reaction>
    <physiologicalReaction direction="left-to-right" evidence="19">
        <dbReference type="Rhea" id="RHEA:46609"/>
    </physiologicalReaction>
</comment>
<comment type="caution">
    <text evidence="25">The sequence shown here is derived from an EMBL/GenBank/DDBJ whole genome shotgun (WGS) entry which is preliminary data.</text>
</comment>
<dbReference type="GO" id="GO:0004674">
    <property type="term" value="F:protein serine/threonine kinase activity"/>
    <property type="evidence" value="ECO:0007669"/>
    <property type="project" value="UniProtKB-KW"/>
</dbReference>
<dbReference type="InterPro" id="IPR011047">
    <property type="entry name" value="Quinoprotein_ADH-like_sf"/>
</dbReference>
<dbReference type="Gene3D" id="1.10.510.10">
    <property type="entry name" value="Transferase(Phosphotransferase) domain 1"/>
    <property type="match status" value="1"/>
</dbReference>
<dbReference type="OMA" id="QCYEKDY"/>
<evidence type="ECO:0000256" key="2">
    <source>
        <dbReference type="ARBA" id="ARBA00004479"/>
    </source>
</evidence>
<evidence type="ECO:0000256" key="10">
    <source>
        <dbReference type="ARBA" id="ARBA00022777"/>
    </source>
</evidence>
<keyword evidence="16" id="KW-0325">Glycoprotein</keyword>
<dbReference type="GO" id="GO:0031505">
    <property type="term" value="P:fungal-type cell wall organization"/>
    <property type="evidence" value="ECO:0007669"/>
    <property type="project" value="UniProtKB-ARBA"/>
</dbReference>
<keyword evidence="6" id="KW-0812">Transmembrane</keyword>
<dbReference type="Pfam" id="PF00069">
    <property type="entry name" value="Pkinase"/>
    <property type="match status" value="1"/>
</dbReference>
<evidence type="ECO:0000256" key="21">
    <source>
        <dbReference type="SAM" id="MobiDB-lite"/>
    </source>
</evidence>
<dbReference type="InterPro" id="IPR015943">
    <property type="entry name" value="WD40/YVTN_repeat-like_dom_sf"/>
</dbReference>
<dbReference type="Pfam" id="PF06479">
    <property type="entry name" value="Ribonuc_2-5A"/>
    <property type="match status" value="1"/>
</dbReference>
<evidence type="ECO:0000313" key="25">
    <source>
        <dbReference type="EMBL" id="EMG45600.1"/>
    </source>
</evidence>
<dbReference type="InterPro" id="IPR008271">
    <property type="entry name" value="Ser/Thr_kinase_AS"/>
</dbReference>
<feature type="region of interest" description="Disordered" evidence="21">
    <location>
        <begin position="31"/>
        <end position="78"/>
    </location>
</feature>
<feature type="compositionally biased region" description="Polar residues" evidence="21">
    <location>
        <begin position="64"/>
        <end position="78"/>
    </location>
</feature>
<evidence type="ECO:0000256" key="13">
    <source>
        <dbReference type="ARBA" id="ARBA00022842"/>
    </source>
</evidence>
<dbReference type="GO" id="GO:1990604">
    <property type="term" value="C:IRE1-TRAF2-ASK1 complex"/>
    <property type="evidence" value="ECO:0007669"/>
    <property type="project" value="TreeGrafter"/>
</dbReference>
<keyword evidence="4" id="KW-0723">Serine/threonine-protein kinase</keyword>
<name>M3JS52_CANMX</name>
<accession>M3JS52</accession>
<feature type="compositionally biased region" description="Low complexity" evidence="21">
    <location>
        <begin position="503"/>
        <end position="516"/>
    </location>
</feature>
<keyword evidence="14" id="KW-1133">Transmembrane helix</keyword>
<dbReference type="AlphaFoldDB" id="M3JS52"/>
<feature type="compositionally biased region" description="Acidic residues" evidence="21">
    <location>
        <begin position="650"/>
        <end position="672"/>
    </location>
</feature>
<keyword evidence="8 22" id="KW-0732">Signal</keyword>
<comment type="catalytic activity">
    <reaction evidence="20">
        <text>L-seryl-[protein] + ATP = O-phospho-L-seryl-[protein] + ADP + H(+)</text>
        <dbReference type="Rhea" id="RHEA:17989"/>
        <dbReference type="Rhea" id="RHEA-COMP:9863"/>
        <dbReference type="Rhea" id="RHEA-COMP:11604"/>
        <dbReference type="ChEBI" id="CHEBI:15378"/>
        <dbReference type="ChEBI" id="CHEBI:29999"/>
        <dbReference type="ChEBI" id="CHEBI:30616"/>
        <dbReference type="ChEBI" id="CHEBI:83421"/>
        <dbReference type="ChEBI" id="CHEBI:456216"/>
        <dbReference type="EC" id="2.7.11.1"/>
    </reaction>
    <physiologicalReaction direction="left-to-right" evidence="20">
        <dbReference type="Rhea" id="RHEA:17990"/>
    </physiologicalReaction>
</comment>
<dbReference type="InterPro" id="IPR000719">
    <property type="entry name" value="Prot_kinase_dom"/>
</dbReference>
<feature type="domain" description="KEN" evidence="24">
    <location>
        <begin position="1062"/>
        <end position="1192"/>
    </location>
</feature>
<dbReference type="CDD" id="cd09769">
    <property type="entry name" value="Luminal_IRE1"/>
    <property type="match status" value="1"/>
</dbReference>
<feature type="region of interest" description="Disordered" evidence="21">
    <location>
        <begin position="627"/>
        <end position="737"/>
    </location>
</feature>
<comment type="cofactor">
    <cofactor evidence="1">
        <name>Mg(2+)</name>
        <dbReference type="ChEBI" id="CHEBI:18420"/>
    </cofactor>
</comment>
<evidence type="ECO:0000313" key="26">
    <source>
        <dbReference type="Proteomes" id="UP000011777"/>
    </source>
</evidence>
<dbReference type="GO" id="GO:0046872">
    <property type="term" value="F:metal ion binding"/>
    <property type="evidence" value="ECO:0007669"/>
    <property type="project" value="UniProtKB-KW"/>
</dbReference>
<dbReference type="Proteomes" id="UP000011777">
    <property type="component" value="Unassembled WGS sequence"/>
</dbReference>
<dbReference type="FunFam" id="3.30.200.20:FF:000443">
    <property type="entry name" value="Serine/threonine-protein kinase/endoribonuclease IRE1"/>
    <property type="match status" value="1"/>
</dbReference>
<dbReference type="GO" id="GO:0070059">
    <property type="term" value="P:intrinsic apoptotic signaling pathway in response to endoplasmic reticulum stress"/>
    <property type="evidence" value="ECO:0007669"/>
    <property type="project" value="TreeGrafter"/>
</dbReference>
<evidence type="ECO:0000256" key="22">
    <source>
        <dbReference type="SAM" id="SignalP"/>
    </source>
</evidence>
<feature type="compositionally biased region" description="Polar residues" evidence="21">
    <location>
        <begin position="39"/>
        <end position="52"/>
    </location>
</feature>
<keyword evidence="12" id="KW-0067">ATP-binding</keyword>
<dbReference type="CDD" id="cd10422">
    <property type="entry name" value="RNase_Ire1"/>
    <property type="match status" value="1"/>
</dbReference>
<dbReference type="PROSITE" id="PS00108">
    <property type="entry name" value="PROTEIN_KINASE_ST"/>
    <property type="match status" value="1"/>
</dbReference>
<feature type="compositionally biased region" description="Polar residues" evidence="21">
    <location>
        <begin position="441"/>
        <end position="450"/>
    </location>
</feature>
<dbReference type="InterPro" id="IPR038357">
    <property type="entry name" value="KEN_sf"/>
</dbReference>
<evidence type="ECO:0000256" key="16">
    <source>
        <dbReference type="ARBA" id="ARBA00023180"/>
    </source>
</evidence>
<dbReference type="OrthoDB" id="63989at2759"/>
<comment type="subcellular location">
    <subcellularLocation>
        <location evidence="2">Membrane</location>
        <topology evidence="2">Single-pass type I membrane protein</topology>
    </subcellularLocation>
</comment>
<dbReference type="EC" id="2.7.11.1" evidence="3"/>
<evidence type="ECO:0000256" key="15">
    <source>
        <dbReference type="ARBA" id="ARBA00023136"/>
    </source>
</evidence>
<feature type="region of interest" description="Disordered" evidence="21">
    <location>
        <begin position="441"/>
        <end position="477"/>
    </location>
</feature>
<dbReference type="SUPFAM" id="SSF50998">
    <property type="entry name" value="Quinoprotein alcohol dehydrogenase-like"/>
    <property type="match status" value="1"/>
</dbReference>
<dbReference type="GO" id="GO:0006397">
    <property type="term" value="P:mRNA processing"/>
    <property type="evidence" value="ECO:0007669"/>
    <property type="project" value="InterPro"/>
</dbReference>
<evidence type="ECO:0000256" key="3">
    <source>
        <dbReference type="ARBA" id="ARBA00012513"/>
    </source>
</evidence>
<feature type="compositionally biased region" description="Basic and acidic residues" evidence="21">
    <location>
        <begin position="451"/>
        <end position="462"/>
    </location>
</feature>
<reference evidence="25 26" key="1">
    <citation type="submission" date="2013-02" db="EMBL/GenBank/DDBJ databases">
        <title>Genome sequence of Candida maltosa Xu316, a potential industrial strain for xylitol and ethanol production.</title>
        <authorList>
            <person name="Yu J."/>
            <person name="Wang Q."/>
            <person name="Geng X."/>
            <person name="Bao W."/>
            <person name="He P."/>
            <person name="Cai J."/>
        </authorList>
    </citation>
    <scope>NUCLEOTIDE SEQUENCE [LARGE SCALE GENOMIC DNA]</scope>
    <source>
        <strain evidence="26">Xu316</strain>
    </source>
</reference>
<evidence type="ECO:0000256" key="1">
    <source>
        <dbReference type="ARBA" id="ARBA00001946"/>
    </source>
</evidence>
<feature type="chain" id="PRO_5004035045" description="non-specific serine/threonine protein kinase" evidence="22">
    <location>
        <begin position="21"/>
        <end position="1192"/>
    </location>
</feature>
<dbReference type="FunFam" id="1.10.510.10:FF:000572">
    <property type="entry name" value="Serine/threonine-protein kinase/endoribonuclease IRE1"/>
    <property type="match status" value="1"/>
</dbReference>
<gene>
    <name evidence="25" type="ORF">G210_4205</name>
</gene>
<evidence type="ECO:0000256" key="17">
    <source>
        <dbReference type="ARBA" id="ARBA00023230"/>
    </source>
</evidence>
<dbReference type="InterPro" id="IPR018391">
    <property type="entry name" value="PQQ_b-propeller_rpt"/>
</dbReference>
<evidence type="ECO:0000256" key="20">
    <source>
        <dbReference type="ARBA" id="ARBA00048977"/>
    </source>
</evidence>
<evidence type="ECO:0000256" key="11">
    <source>
        <dbReference type="ARBA" id="ARBA00022801"/>
    </source>
</evidence>
<evidence type="ECO:0000256" key="14">
    <source>
        <dbReference type="ARBA" id="ARBA00022989"/>
    </source>
</evidence>
<dbReference type="Gene3D" id="3.30.200.20">
    <property type="entry name" value="Phosphorylase Kinase, domain 1"/>
    <property type="match status" value="1"/>
</dbReference>
<keyword evidence="10" id="KW-0418">Kinase</keyword>
<dbReference type="STRING" id="1245528.M3JS52"/>
<keyword evidence="15" id="KW-0472">Membrane</keyword>
<keyword evidence="18" id="KW-0511">Multifunctional enzyme</keyword>
<keyword evidence="7" id="KW-0479">Metal-binding</keyword>
<evidence type="ECO:0000259" key="23">
    <source>
        <dbReference type="PROSITE" id="PS50011"/>
    </source>
</evidence>
<feature type="compositionally biased region" description="Basic residues" evidence="21">
    <location>
        <begin position="689"/>
        <end position="707"/>
    </location>
</feature>
<dbReference type="InterPro" id="IPR010513">
    <property type="entry name" value="KEN_dom"/>
</dbReference>
<feature type="region of interest" description="Disordered" evidence="21">
    <location>
        <begin position="498"/>
        <end position="524"/>
    </location>
</feature>
<dbReference type="Gene3D" id="2.130.10.10">
    <property type="entry name" value="YVTN repeat-like/Quinoprotein amine dehydrogenase"/>
    <property type="match status" value="1"/>
</dbReference>
<dbReference type="FunFam" id="1.20.1440.180:FF:000002">
    <property type="entry name" value="Serine/threonine-protein kinase/endoribonuclease IRE1"/>
    <property type="match status" value="1"/>
</dbReference>
<dbReference type="eggNOG" id="KOG1027">
    <property type="taxonomic scope" value="Eukaryota"/>
</dbReference>
<keyword evidence="11" id="KW-0378">Hydrolase</keyword>
<dbReference type="GO" id="GO:0036498">
    <property type="term" value="P:IRE1-mediated unfolded protein response"/>
    <property type="evidence" value="ECO:0007669"/>
    <property type="project" value="TreeGrafter"/>
</dbReference>
<evidence type="ECO:0000256" key="4">
    <source>
        <dbReference type="ARBA" id="ARBA00022527"/>
    </source>
</evidence>
<evidence type="ECO:0000256" key="9">
    <source>
        <dbReference type="ARBA" id="ARBA00022741"/>
    </source>
</evidence>
<dbReference type="SMART" id="SM00220">
    <property type="entry name" value="S_TKc"/>
    <property type="match status" value="1"/>
</dbReference>
<keyword evidence="17" id="KW-0834">Unfolded protein response</keyword>
<evidence type="ECO:0000256" key="8">
    <source>
        <dbReference type="ARBA" id="ARBA00022729"/>
    </source>
</evidence>
<evidence type="ECO:0000256" key="5">
    <source>
        <dbReference type="ARBA" id="ARBA00022679"/>
    </source>
</evidence>
<feature type="domain" description="Protein kinase" evidence="23">
    <location>
        <begin position="754"/>
        <end position="1059"/>
    </location>
</feature>
<sequence length="1192" mass="136163">MHLFYFISYTLSILILSVLASPRLERITTRYLSPDQHDPYQTGTNNNRQHQQAPPPPPPPLEQNVHQPTPTNHAYTSSLSPLHDRSLDDWDLNNLILLSDTNGSLHGVNRENGNLIWTLPIEEPLVKIQTNSGGDTSPASNILWFVEPYQDGSLYYFTPKFGLNKLPTSIKDLVMESPFTLSGDDKIYTGTRKTSLFSINLHTGEIKSSFGNTEECPIPKSTLPPGESGTKDANDDDTIMIGKTTYQLTIHSKSNSNIMWNVTYSQWVPNNIDNDLILQNQQSADRVYFTPFHDRSLLAINQDIGTPIWISKLPALPVNIFDVFSNSENQKNEYLVLPHPLEVLNNLQMNDINNQDMVFVNKTFDTNQWVAMSFRNYPTLIKSAPISKYQELLNQYYAGINESLDFIENFQLVNNSDENIEKLISGIHRVIQLSQENSYQPVQRYHTSQPDVKRIGDGRTEDQGEPTESLDKVPNIMDGFKFPSRQSTLTSKLLLLEPSKNDQPSSPHQQQPYQYQTSLSDGNSSVATSGGFLRRIIEDLAVLVVILVLLMTFGRSSRIVKKFIGEFPIEKDVSDEEQQKPQEIIIEKPDEPRKLEEIIEKTEEISSTSEEKDFELVMKEESEVAAVPLVETQTEPKSTSKAKKVTIVEPEPEPEPEQESQTEPDQELEQEDGEKKSPLQELTEEQPVPKKKAKRGSRGGRRAKNKNKAVEPERDPETEEVEIISTKSLIPPAPQTPSVINKARKKLQVENNLTISDKILGYGSHGTVVFEGSFENRPVAVKRMLLDFYDVANHEVRLLQESDDHPNVVRYYCSQTSESEKFLYIALELCLCTLEDIFEKPSKLPNVLIPKKNDILFQLASGLQYLHSLSIVHRDLKPQNILVSTVKKNKHTKDLKLENGDCQNNVRLLISDFGLCKKLENDQSSFRATTQNAASGTSGWRAPEVLLNHDLLDISPDSIYSNHSTGDNTPASSGKRLTKAIDIFSLGCVFYYILTEGHHPFGDRYLREGNIIKGEYDITLLMEKCPDDKYEATDLISQIIDADPRKRPSTSKILKHPLFWSPTKRLEFLLKVSDRFEVERRDPPSELLLKLEEKAGNVIHNNWHTQMQDPEFIENLGKYRKYQPDRLMDLLRALRNKYHHYNDMPDSLKMKMDPVPEGFYHYFNGKFPTLLMEIYRVVEENLKDEQMFKEYY</sequence>
<dbReference type="Gene3D" id="1.20.1440.180">
    <property type="entry name" value="KEN domain"/>
    <property type="match status" value="1"/>
</dbReference>
<proteinExistence type="predicted"/>
<keyword evidence="5" id="KW-0808">Transferase</keyword>
<dbReference type="GO" id="GO:0016787">
    <property type="term" value="F:hydrolase activity"/>
    <property type="evidence" value="ECO:0007669"/>
    <property type="project" value="UniProtKB-KW"/>
</dbReference>
<feature type="region of interest" description="Disordered" evidence="21">
    <location>
        <begin position="210"/>
        <end position="236"/>
    </location>
</feature>
<dbReference type="EMBL" id="AOGT01002417">
    <property type="protein sequence ID" value="EMG45600.1"/>
    <property type="molecule type" value="Genomic_DNA"/>
</dbReference>
<dbReference type="HOGENOM" id="CLU_004875_2_1_1"/>